<organism evidence="10 11">
    <name type="scientific">Acetobacterium fimetarium</name>
    <dbReference type="NCBI Taxonomy" id="52691"/>
    <lineage>
        <taxon>Bacteria</taxon>
        <taxon>Bacillati</taxon>
        <taxon>Bacillota</taxon>
        <taxon>Clostridia</taxon>
        <taxon>Eubacteriales</taxon>
        <taxon>Eubacteriaceae</taxon>
        <taxon>Acetobacterium</taxon>
    </lineage>
</organism>
<keyword evidence="2" id="KW-0813">Transport</keyword>
<evidence type="ECO:0000256" key="8">
    <source>
        <dbReference type="ARBA" id="ARBA00035655"/>
    </source>
</evidence>
<comment type="caution">
    <text evidence="10">The sequence shown here is derived from an EMBL/GenBank/DDBJ whole genome shotgun (WGS) entry which is preliminary data.</text>
</comment>
<evidence type="ECO:0000313" key="11">
    <source>
        <dbReference type="Proteomes" id="UP000603234"/>
    </source>
</evidence>
<keyword evidence="4" id="KW-0997">Cell inner membrane</keyword>
<dbReference type="Pfam" id="PF04143">
    <property type="entry name" value="Sulf_transp"/>
    <property type="match status" value="1"/>
</dbReference>
<evidence type="ECO:0000256" key="6">
    <source>
        <dbReference type="ARBA" id="ARBA00022989"/>
    </source>
</evidence>
<keyword evidence="7 9" id="KW-0472">Membrane</keyword>
<comment type="subcellular location">
    <subcellularLocation>
        <location evidence="1">Cell inner membrane</location>
        <topology evidence="1">Multi-pass membrane protein</topology>
    </subcellularLocation>
</comment>
<keyword evidence="3" id="KW-1003">Cell membrane</keyword>
<keyword evidence="6 9" id="KW-1133">Transmembrane helix</keyword>
<accession>A0ABR6WUC6</accession>
<dbReference type="Proteomes" id="UP000603234">
    <property type="component" value="Unassembled WGS sequence"/>
</dbReference>
<evidence type="ECO:0000256" key="9">
    <source>
        <dbReference type="SAM" id="Phobius"/>
    </source>
</evidence>
<sequence>MIYSEKIKADKRGKVMDSEGQKNFRKWFKPSWSYVTGAVLLSILQVITLIVTQEPLGITSAFSYWAVRLQGVLGFGTPEQLGMITQLMGARETLWFEENLVTLRNLGIILGAFLSALLASQFRLKKIKSGQQALMALLGGLLMGYGSSIASGCNIGAFFSGIGSMSLSGWVFGLSLFIGAFIGGKLLIRFLI</sequence>
<feature type="transmembrane region" description="Helical" evidence="9">
    <location>
        <begin position="32"/>
        <end position="51"/>
    </location>
</feature>
<dbReference type="EMBL" id="WJBC01000006">
    <property type="protein sequence ID" value="MBC3803980.1"/>
    <property type="molecule type" value="Genomic_DNA"/>
</dbReference>
<comment type="similarity">
    <text evidence="8">Belongs to the TsuA/YedE (TC 9.B.102) family.</text>
</comment>
<proteinExistence type="inferred from homology"/>
<evidence type="ECO:0000256" key="7">
    <source>
        <dbReference type="ARBA" id="ARBA00023136"/>
    </source>
</evidence>
<name>A0ABR6WUC6_9FIRM</name>
<feature type="transmembrane region" description="Helical" evidence="9">
    <location>
        <begin position="103"/>
        <end position="122"/>
    </location>
</feature>
<dbReference type="PANTHER" id="PTHR30574:SF1">
    <property type="entry name" value="SULPHUR TRANSPORT DOMAIN-CONTAINING PROTEIN"/>
    <property type="match status" value="1"/>
</dbReference>
<evidence type="ECO:0000256" key="4">
    <source>
        <dbReference type="ARBA" id="ARBA00022519"/>
    </source>
</evidence>
<keyword evidence="5 9" id="KW-0812">Transmembrane</keyword>
<feature type="transmembrane region" description="Helical" evidence="9">
    <location>
        <begin position="134"/>
        <end position="161"/>
    </location>
</feature>
<feature type="transmembrane region" description="Helical" evidence="9">
    <location>
        <begin position="167"/>
        <end position="188"/>
    </location>
</feature>
<keyword evidence="11" id="KW-1185">Reference proteome</keyword>
<dbReference type="InterPro" id="IPR007272">
    <property type="entry name" value="Sulf_transp_TsuA/YedE"/>
</dbReference>
<evidence type="ECO:0000256" key="2">
    <source>
        <dbReference type="ARBA" id="ARBA00022448"/>
    </source>
</evidence>
<reference evidence="10 11" key="1">
    <citation type="journal article" date="2020" name="mSystems">
        <title>Defining Genomic and Predicted Metabolic Features of the Acetobacterium Genus.</title>
        <authorList>
            <person name="Ross D.E."/>
            <person name="Marshall C.W."/>
            <person name="Gulliver D."/>
            <person name="May H.D."/>
            <person name="Norman R.S."/>
        </authorList>
    </citation>
    <scope>NUCLEOTIDE SEQUENCE [LARGE SCALE GENOMIC DNA]</scope>
    <source>
        <strain evidence="10 11">DSM 8238</strain>
    </source>
</reference>
<dbReference type="PANTHER" id="PTHR30574">
    <property type="entry name" value="INNER MEMBRANE PROTEIN YEDE"/>
    <property type="match status" value="1"/>
</dbReference>
<evidence type="ECO:0000256" key="3">
    <source>
        <dbReference type="ARBA" id="ARBA00022475"/>
    </source>
</evidence>
<evidence type="ECO:0000256" key="5">
    <source>
        <dbReference type="ARBA" id="ARBA00022692"/>
    </source>
</evidence>
<evidence type="ECO:0000313" key="10">
    <source>
        <dbReference type="EMBL" id="MBC3803980.1"/>
    </source>
</evidence>
<gene>
    <name evidence="10" type="ORF">GH808_05960</name>
</gene>
<evidence type="ECO:0000256" key="1">
    <source>
        <dbReference type="ARBA" id="ARBA00004429"/>
    </source>
</evidence>
<protein>
    <submittedName>
        <fullName evidence="10">YeeE/YedE family protein</fullName>
    </submittedName>
</protein>